<reference evidence="1" key="1">
    <citation type="journal article" date="2019" name="bioRxiv">
        <title>The Genome of the Zebra Mussel, Dreissena polymorpha: A Resource for Invasive Species Research.</title>
        <authorList>
            <person name="McCartney M.A."/>
            <person name="Auch B."/>
            <person name="Kono T."/>
            <person name="Mallez S."/>
            <person name="Zhang Y."/>
            <person name="Obille A."/>
            <person name="Becker A."/>
            <person name="Abrahante J.E."/>
            <person name="Garbe J."/>
            <person name="Badalamenti J.P."/>
            <person name="Herman A."/>
            <person name="Mangelson H."/>
            <person name="Liachko I."/>
            <person name="Sullivan S."/>
            <person name="Sone E.D."/>
            <person name="Koren S."/>
            <person name="Silverstein K.A.T."/>
            <person name="Beckman K.B."/>
            <person name="Gohl D.M."/>
        </authorList>
    </citation>
    <scope>NUCLEOTIDE SEQUENCE</scope>
    <source>
        <strain evidence="1">Duluth1</strain>
        <tissue evidence="1">Whole animal</tissue>
    </source>
</reference>
<dbReference type="EMBL" id="JAIWYP010000005">
    <property type="protein sequence ID" value="KAH3827163.1"/>
    <property type="molecule type" value="Genomic_DNA"/>
</dbReference>
<protein>
    <submittedName>
        <fullName evidence="1">Uncharacterized protein</fullName>
    </submittedName>
</protein>
<keyword evidence="2" id="KW-1185">Reference proteome</keyword>
<evidence type="ECO:0000313" key="2">
    <source>
        <dbReference type="Proteomes" id="UP000828390"/>
    </source>
</evidence>
<comment type="caution">
    <text evidence="1">The sequence shown here is derived from an EMBL/GenBank/DDBJ whole genome shotgun (WGS) entry which is preliminary data.</text>
</comment>
<reference evidence="1" key="2">
    <citation type="submission" date="2020-11" db="EMBL/GenBank/DDBJ databases">
        <authorList>
            <person name="McCartney M.A."/>
            <person name="Auch B."/>
            <person name="Kono T."/>
            <person name="Mallez S."/>
            <person name="Becker A."/>
            <person name="Gohl D.M."/>
            <person name="Silverstein K.A.T."/>
            <person name="Koren S."/>
            <person name="Bechman K.B."/>
            <person name="Herman A."/>
            <person name="Abrahante J.E."/>
            <person name="Garbe J."/>
        </authorList>
    </citation>
    <scope>NUCLEOTIDE SEQUENCE</scope>
    <source>
        <strain evidence="1">Duluth1</strain>
        <tissue evidence="1">Whole animal</tissue>
    </source>
</reference>
<accession>A0A9D4K0R8</accession>
<sequence>MKCQTDGRTFAHMRGFHDDCAKNVTSRVHVIKLTGTIFKPNSQSHIKETKIVFTLSQYTYREKCPAHWRPYINKTNVLTNFHDDWAKTVTSRVFTSHVFQLAGTIFKLNSHIKETNVLTKFHENWAKNVTSKKNAPPTGGHVFSPIRTIFELVQDINKTNVLTNFHDNWAKIVTSRVFTRFLYSQIGKTAPPTGGHVFQRTGTTFELNQHIIKTNILTNFELDRDFMGTKLLTKFHEDRTRNVASRVFTNQMWTTDGRTDKDQSQKLT</sequence>
<dbReference type="Proteomes" id="UP000828390">
    <property type="component" value="Unassembled WGS sequence"/>
</dbReference>
<proteinExistence type="predicted"/>
<evidence type="ECO:0000313" key="1">
    <source>
        <dbReference type="EMBL" id="KAH3827163.1"/>
    </source>
</evidence>
<name>A0A9D4K0R8_DREPO</name>
<dbReference type="AlphaFoldDB" id="A0A9D4K0R8"/>
<organism evidence="1 2">
    <name type="scientific">Dreissena polymorpha</name>
    <name type="common">Zebra mussel</name>
    <name type="synonym">Mytilus polymorpha</name>
    <dbReference type="NCBI Taxonomy" id="45954"/>
    <lineage>
        <taxon>Eukaryota</taxon>
        <taxon>Metazoa</taxon>
        <taxon>Spiralia</taxon>
        <taxon>Lophotrochozoa</taxon>
        <taxon>Mollusca</taxon>
        <taxon>Bivalvia</taxon>
        <taxon>Autobranchia</taxon>
        <taxon>Heteroconchia</taxon>
        <taxon>Euheterodonta</taxon>
        <taxon>Imparidentia</taxon>
        <taxon>Neoheterodontei</taxon>
        <taxon>Myida</taxon>
        <taxon>Dreissenoidea</taxon>
        <taxon>Dreissenidae</taxon>
        <taxon>Dreissena</taxon>
    </lineage>
</organism>
<gene>
    <name evidence="1" type="ORF">DPMN_129092</name>
</gene>